<evidence type="ECO:0000256" key="1">
    <source>
        <dbReference type="SAM" id="MobiDB-lite"/>
    </source>
</evidence>
<feature type="compositionally biased region" description="Acidic residues" evidence="1">
    <location>
        <begin position="101"/>
        <end position="120"/>
    </location>
</feature>
<sequence>MSAPSYHCQICGVDMAIARIRTPNEPPSAAWNIDGANYVSWMKYPFNDVAEDRDCKDCTTIDRTPADPQVFEWETLPIWPEDDDSDDPDWVPDDQSCADSEPLEYDSEAESGSDDSSSETTEDHDNTDGLYSVSNLCNQPRPERLPHGTWYNNKVFYTGTREAPLLCDFPEQDGRKIPHEHIASPSCQSLRGINGHVLSVEQIKNCRNSRLIIPKRANWELGAEDELLEKDSLFFLSGETNGSNAAQGNHWTAWRSFYPSRHGVQELTTTWDCINNGVIDSDETLPIAVHSYCLDIYAKTSFRKLGHANLDGLWHWREIEDNPNGHGISESKIPALGPEVSGAREVWIGNALELCLNLTVAEGSAQTHAKLLNLPPEMMDLILGSLRPKDLNALAKTCQAMYHLTQPKFQAHVLKKMAWLWEISEGKQYPESPCQPVFWDPICPLGIPPPTLPVGLEDEASETRIWEEIIAEFPEMEEVGEAVRAINTLRRNEIEVPYQDKLVALSKTWHAFRVGVGEWIGNFGNSEKCGSRVDWRCIWVLFNPRTTKIPGIRNRKRIWDRCEKIVDCVRKAHKLGQIENKAEELAAKLAHPHHPGWYTTEAERNWDRNNN</sequence>
<dbReference type="AlphaFoldDB" id="A0A395M419"/>
<dbReference type="SUPFAM" id="SSF81383">
    <property type="entry name" value="F-box domain"/>
    <property type="match status" value="1"/>
</dbReference>
<evidence type="ECO:0000259" key="2">
    <source>
        <dbReference type="PROSITE" id="PS50181"/>
    </source>
</evidence>
<feature type="compositionally biased region" description="Acidic residues" evidence="1">
    <location>
        <begin position="80"/>
        <end position="92"/>
    </location>
</feature>
<dbReference type="CDD" id="cd09917">
    <property type="entry name" value="F-box_SF"/>
    <property type="match status" value="1"/>
</dbReference>
<feature type="region of interest" description="Disordered" evidence="1">
    <location>
        <begin position="78"/>
        <end position="144"/>
    </location>
</feature>
<accession>A0A395M419</accession>
<protein>
    <recommendedName>
        <fullName evidence="2">F-box domain-containing protein</fullName>
    </recommendedName>
</protein>
<evidence type="ECO:0000313" key="5">
    <source>
        <dbReference type="Proteomes" id="UP000265631"/>
    </source>
</evidence>
<name>A0A395M419_9HYPO</name>
<dbReference type="EMBL" id="PXXK01001072">
    <property type="protein sequence ID" value="RFN39812.1"/>
    <property type="molecule type" value="Genomic_DNA"/>
</dbReference>
<gene>
    <name evidence="3" type="ORF">FIE12Z_13091</name>
    <name evidence="4" type="ORF">FIE12Z_1362</name>
</gene>
<organism evidence="3 5">
    <name type="scientific">Fusarium flagelliforme</name>
    <dbReference type="NCBI Taxonomy" id="2675880"/>
    <lineage>
        <taxon>Eukaryota</taxon>
        <taxon>Fungi</taxon>
        <taxon>Dikarya</taxon>
        <taxon>Ascomycota</taxon>
        <taxon>Pezizomycotina</taxon>
        <taxon>Sordariomycetes</taxon>
        <taxon>Hypocreomycetidae</taxon>
        <taxon>Hypocreales</taxon>
        <taxon>Nectriaceae</taxon>
        <taxon>Fusarium</taxon>
        <taxon>Fusarium incarnatum-equiseti species complex</taxon>
    </lineage>
</organism>
<evidence type="ECO:0000313" key="4">
    <source>
        <dbReference type="EMBL" id="RFN54236.1"/>
    </source>
</evidence>
<dbReference type="EMBL" id="PXXK01000028">
    <property type="protein sequence ID" value="RFN54236.1"/>
    <property type="molecule type" value="Genomic_DNA"/>
</dbReference>
<proteinExistence type="predicted"/>
<dbReference type="STRING" id="2594813.A0A395M419"/>
<dbReference type="InterPro" id="IPR001810">
    <property type="entry name" value="F-box_dom"/>
</dbReference>
<dbReference type="InterPro" id="IPR036047">
    <property type="entry name" value="F-box-like_dom_sf"/>
</dbReference>
<evidence type="ECO:0000313" key="3">
    <source>
        <dbReference type="EMBL" id="RFN39812.1"/>
    </source>
</evidence>
<dbReference type="PROSITE" id="PS50181">
    <property type="entry name" value="FBOX"/>
    <property type="match status" value="1"/>
</dbReference>
<reference evidence="3 5" key="1">
    <citation type="journal article" date="2018" name="PLoS Pathog.">
        <title>Evolution of structural diversity of trichothecenes, a family of toxins produced by plant pathogenic and entomopathogenic fungi.</title>
        <authorList>
            <person name="Proctor R.H."/>
            <person name="McCormick S.P."/>
            <person name="Kim H.S."/>
            <person name="Cardoza R.E."/>
            <person name="Stanley A.M."/>
            <person name="Lindo L."/>
            <person name="Kelly A."/>
            <person name="Brown D.W."/>
            <person name="Lee T."/>
            <person name="Vaughan M.M."/>
            <person name="Alexander N.J."/>
            <person name="Busman M."/>
            <person name="Gutierrez S."/>
        </authorList>
    </citation>
    <scope>NUCLEOTIDE SEQUENCE [LARGE SCALE GENOMIC DNA]</scope>
    <source>
        <strain evidence="3 5">NRRL 13405</strain>
    </source>
</reference>
<dbReference type="Pfam" id="PF00646">
    <property type="entry name" value="F-box"/>
    <property type="match status" value="1"/>
</dbReference>
<feature type="domain" description="F-box" evidence="2">
    <location>
        <begin position="368"/>
        <end position="417"/>
    </location>
</feature>
<dbReference type="Proteomes" id="UP000265631">
    <property type="component" value="Unassembled WGS sequence"/>
</dbReference>
<comment type="caution">
    <text evidence="3">The sequence shown here is derived from an EMBL/GenBank/DDBJ whole genome shotgun (WGS) entry which is preliminary data.</text>
</comment>
<keyword evidence="5" id="KW-1185">Reference proteome</keyword>